<dbReference type="AlphaFoldDB" id="A0ABC8TDS7"/>
<dbReference type="EMBL" id="CAUOFW020004869">
    <property type="protein sequence ID" value="CAK9167580.1"/>
    <property type="molecule type" value="Genomic_DNA"/>
</dbReference>
<evidence type="ECO:0000313" key="2">
    <source>
        <dbReference type="Proteomes" id="UP001642360"/>
    </source>
</evidence>
<dbReference type="Proteomes" id="UP001642360">
    <property type="component" value="Unassembled WGS sequence"/>
</dbReference>
<organism evidence="1 2">
    <name type="scientific">Ilex paraguariensis</name>
    <name type="common">yerba mate</name>
    <dbReference type="NCBI Taxonomy" id="185542"/>
    <lineage>
        <taxon>Eukaryota</taxon>
        <taxon>Viridiplantae</taxon>
        <taxon>Streptophyta</taxon>
        <taxon>Embryophyta</taxon>
        <taxon>Tracheophyta</taxon>
        <taxon>Spermatophyta</taxon>
        <taxon>Magnoliopsida</taxon>
        <taxon>eudicotyledons</taxon>
        <taxon>Gunneridae</taxon>
        <taxon>Pentapetalae</taxon>
        <taxon>asterids</taxon>
        <taxon>campanulids</taxon>
        <taxon>Aquifoliales</taxon>
        <taxon>Aquifoliaceae</taxon>
        <taxon>Ilex</taxon>
    </lineage>
</organism>
<keyword evidence="2" id="KW-1185">Reference proteome</keyword>
<gene>
    <name evidence="1" type="ORF">ILEXP_LOCUS36854</name>
</gene>
<reference evidence="1 2" key="1">
    <citation type="submission" date="2024-02" db="EMBL/GenBank/DDBJ databases">
        <authorList>
            <person name="Vignale AGUSTIN F."/>
            <person name="Sosa J E."/>
            <person name="Modenutti C."/>
        </authorList>
    </citation>
    <scope>NUCLEOTIDE SEQUENCE [LARGE SCALE GENOMIC DNA]</scope>
</reference>
<accession>A0ABC8TDS7</accession>
<name>A0ABC8TDS7_9AQUA</name>
<sequence length="114" mass="12945">MVDNLKGQGSWNSWGCQSIVQEYSGVDMLLKKAETLNLLELEDVETVLNDIRIDGFSNLKALTVARCGDKIKYLVDTKERMPRCVFPAVEKLYLSRMQDLRQICHGHLLSTSVL</sequence>
<comment type="caution">
    <text evidence="1">The sequence shown here is derived from an EMBL/GenBank/DDBJ whole genome shotgun (WGS) entry which is preliminary data.</text>
</comment>
<evidence type="ECO:0000313" key="1">
    <source>
        <dbReference type="EMBL" id="CAK9167580.1"/>
    </source>
</evidence>
<proteinExistence type="predicted"/>
<protein>
    <submittedName>
        <fullName evidence="1">Uncharacterized protein</fullName>
    </submittedName>
</protein>